<dbReference type="EMBL" id="GEBQ01028319">
    <property type="protein sequence ID" value="JAT11658.1"/>
    <property type="molecule type" value="Transcribed_RNA"/>
</dbReference>
<gene>
    <name evidence="1" type="ORF">g.2404</name>
</gene>
<organism evidence="1">
    <name type="scientific">Graphocephala atropunctata</name>
    <dbReference type="NCBI Taxonomy" id="36148"/>
    <lineage>
        <taxon>Eukaryota</taxon>
        <taxon>Metazoa</taxon>
        <taxon>Ecdysozoa</taxon>
        <taxon>Arthropoda</taxon>
        <taxon>Hexapoda</taxon>
        <taxon>Insecta</taxon>
        <taxon>Pterygota</taxon>
        <taxon>Neoptera</taxon>
        <taxon>Paraneoptera</taxon>
        <taxon>Hemiptera</taxon>
        <taxon>Auchenorrhyncha</taxon>
        <taxon>Membracoidea</taxon>
        <taxon>Cicadellidae</taxon>
        <taxon>Cicadellinae</taxon>
        <taxon>Cicadellini</taxon>
        <taxon>Graphocephala</taxon>
    </lineage>
</organism>
<accession>A0A1B6KJM8</accession>
<name>A0A1B6KJM8_9HEMI</name>
<reference evidence="1" key="1">
    <citation type="submission" date="2015-11" db="EMBL/GenBank/DDBJ databases">
        <title>De novo transcriptome assembly of four potential Pierce s Disease insect vectors from Arizona vineyards.</title>
        <authorList>
            <person name="Tassone E.E."/>
        </authorList>
    </citation>
    <scope>NUCLEOTIDE SEQUENCE</scope>
</reference>
<evidence type="ECO:0000313" key="1">
    <source>
        <dbReference type="EMBL" id="JAT11658.1"/>
    </source>
</evidence>
<proteinExistence type="predicted"/>
<dbReference type="AlphaFoldDB" id="A0A1B6KJM8"/>
<sequence length="138" mass="15984">MYRIIWYVMGRHSTTIMSVKHNIIPDSDKFLVADTSSSYLSSQHTPEVEECSTAKLLDPLLDNETFKSECERDFTLNFNDCTSIIVNEKSKSSYDVIMKEESLCYITGYVAFKIQNKYPDLGEKTKNVCKTEDDYKYI</sequence>
<protein>
    <submittedName>
        <fullName evidence="1">Uncharacterized protein</fullName>
    </submittedName>
</protein>